<dbReference type="Proteomes" id="UP000034913">
    <property type="component" value="Unassembled WGS sequence"/>
</dbReference>
<feature type="transmembrane region" description="Helical" evidence="1">
    <location>
        <begin position="6"/>
        <end position="34"/>
    </location>
</feature>
<name>A0A0G1X7J5_UNCK3</name>
<sequence>MSAMWYIFWNGPVVGAAILASVGVLAILASWLTKPMAPLRYGLRRIGMWLITFGIVFPVVVWLLVMLPGPLDNPKNGVSLDICILFAIFAASGLLAKIFPGFYGEDTEMTHY</sequence>
<accession>A0A0G1X7J5</accession>
<keyword evidence="1" id="KW-1133">Transmembrane helix</keyword>
<organism evidence="2 3">
    <name type="scientific">candidate division Kazan bacterium GW2011_GWB1_52_7</name>
    <dbReference type="NCBI Taxonomy" id="1620414"/>
    <lineage>
        <taxon>Bacteria</taxon>
        <taxon>Bacteria division Kazan-3B-28</taxon>
    </lineage>
</organism>
<feature type="transmembrane region" description="Helical" evidence="1">
    <location>
        <begin position="46"/>
        <end position="65"/>
    </location>
</feature>
<evidence type="ECO:0000313" key="3">
    <source>
        <dbReference type="Proteomes" id="UP000034913"/>
    </source>
</evidence>
<evidence type="ECO:0000256" key="1">
    <source>
        <dbReference type="SAM" id="Phobius"/>
    </source>
</evidence>
<keyword evidence="1" id="KW-0472">Membrane</keyword>
<dbReference type="EMBL" id="LCRB01000002">
    <property type="protein sequence ID" value="KKW26986.1"/>
    <property type="molecule type" value="Genomic_DNA"/>
</dbReference>
<dbReference type="AlphaFoldDB" id="A0A0G1X7J5"/>
<protein>
    <submittedName>
        <fullName evidence="2">Uncharacterized protein</fullName>
    </submittedName>
</protein>
<reference evidence="2 3" key="1">
    <citation type="journal article" date="2015" name="Nature">
        <title>rRNA introns, odd ribosomes, and small enigmatic genomes across a large radiation of phyla.</title>
        <authorList>
            <person name="Brown C.T."/>
            <person name="Hug L.A."/>
            <person name="Thomas B.C."/>
            <person name="Sharon I."/>
            <person name="Castelle C.J."/>
            <person name="Singh A."/>
            <person name="Wilkins M.J."/>
            <person name="Williams K.H."/>
            <person name="Banfield J.F."/>
        </authorList>
    </citation>
    <scope>NUCLEOTIDE SEQUENCE [LARGE SCALE GENOMIC DNA]</scope>
</reference>
<evidence type="ECO:0000313" key="2">
    <source>
        <dbReference type="EMBL" id="KKW26986.1"/>
    </source>
</evidence>
<keyword evidence="1" id="KW-0812">Transmembrane</keyword>
<feature type="transmembrane region" description="Helical" evidence="1">
    <location>
        <begin position="77"/>
        <end position="99"/>
    </location>
</feature>
<comment type="caution">
    <text evidence="2">The sequence shown here is derived from an EMBL/GenBank/DDBJ whole genome shotgun (WGS) entry which is preliminary data.</text>
</comment>
<gene>
    <name evidence="2" type="ORF">VF00_C0002G0313</name>
</gene>
<proteinExistence type="predicted"/>